<keyword evidence="4 9" id="KW-0067">ATP-binding</keyword>
<keyword evidence="5" id="KW-1278">Translocase</keyword>
<dbReference type="Proteomes" id="UP001500842">
    <property type="component" value="Unassembled WGS sequence"/>
</dbReference>
<keyword evidence="10" id="KW-1185">Reference proteome</keyword>
<protein>
    <submittedName>
        <fullName evidence="9">ATP-binding cassette domain-containing protein</fullName>
    </submittedName>
</protein>
<evidence type="ECO:0000256" key="7">
    <source>
        <dbReference type="ARBA" id="ARBA00023136"/>
    </source>
</evidence>
<dbReference type="RefSeq" id="WP_141006722.1">
    <property type="nucleotide sequence ID" value="NZ_BAAAOR010000023.1"/>
</dbReference>
<dbReference type="InterPro" id="IPR003439">
    <property type="entry name" value="ABC_transporter-like_ATP-bd"/>
</dbReference>
<proteinExistence type="predicted"/>
<dbReference type="PANTHER" id="PTHR43166">
    <property type="entry name" value="AMINO ACID IMPORT ATP-BINDING PROTEIN"/>
    <property type="match status" value="1"/>
</dbReference>
<sequence length="348" mass="36973">MIEISGLTKSYGATTVLDGIDLTVAEARIAAVVGPSGAGKSTLARCINLLERPTSGTIAVNGQDLTRLSRRDLREARRQIGTVFQSANLLRRLTAAQNVALPLRHAGLPDAEVRRRVADLLERVGMLHRANHFPSQLSGGQRQRIGIARGLALRPAVLLADEATSGLDPESTRAILDLLTELRDDLGVTILVITHEMDVVRGIADLVAQLDHGRIVEQGTVADVVRRSDSALSRALLPMPPVPEEDRLWPWTVRYEDAAVSPVWLAQAGRELDTDIAVLAALVEAAGESPVGRLTIGLDPRLDDRRVADVLQRHGVVAEPVDRAVLRAVPAAAGAAGTSGTAGTEGAA</sequence>
<dbReference type="Gene3D" id="3.40.50.300">
    <property type="entry name" value="P-loop containing nucleotide triphosphate hydrolases"/>
    <property type="match status" value="1"/>
</dbReference>
<evidence type="ECO:0000256" key="2">
    <source>
        <dbReference type="ARBA" id="ARBA00022475"/>
    </source>
</evidence>
<evidence type="ECO:0000313" key="10">
    <source>
        <dbReference type="Proteomes" id="UP001500842"/>
    </source>
</evidence>
<dbReference type="SUPFAM" id="SSF52540">
    <property type="entry name" value="P-loop containing nucleoside triphosphate hydrolases"/>
    <property type="match status" value="1"/>
</dbReference>
<evidence type="ECO:0000259" key="8">
    <source>
        <dbReference type="PROSITE" id="PS50893"/>
    </source>
</evidence>
<dbReference type="GO" id="GO:0005524">
    <property type="term" value="F:ATP binding"/>
    <property type="evidence" value="ECO:0007669"/>
    <property type="project" value="UniProtKB-KW"/>
</dbReference>
<dbReference type="Pfam" id="PF00005">
    <property type="entry name" value="ABC_tran"/>
    <property type="match status" value="1"/>
</dbReference>
<keyword evidence="7" id="KW-0472">Membrane</keyword>
<keyword evidence="1" id="KW-0813">Transport</keyword>
<evidence type="ECO:0000256" key="3">
    <source>
        <dbReference type="ARBA" id="ARBA00022741"/>
    </source>
</evidence>
<reference evidence="9 10" key="1">
    <citation type="journal article" date="2019" name="Int. J. Syst. Evol. Microbiol.">
        <title>The Global Catalogue of Microorganisms (GCM) 10K type strain sequencing project: providing services to taxonomists for standard genome sequencing and annotation.</title>
        <authorList>
            <consortium name="The Broad Institute Genomics Platform"/>
            <consortium name="The Broad Institute Genome Sequencing Center for Infectious Disease"/>
            <person name="Wu L."/>
            <person name="Ma J."/>
        </authorList>
    </citation>
    <scope>NUCLEOTIDE SEQUENCE [LARGE SCALE GENOMIC DNA]</scope>
    <source>
        <strain evidence="9 10">JCM 14942</strain>
    </source>
</reference>
<dbReference type="InterPro" id="IPR027417">
    <property type="entry name" value="P-loop_NTPase"/>
</dbReference>
<evidence type="ECO:0000256" key="4">
    <source>
        <dbReference type="ARBA" id="ARBA00022840"/>
    </source>
</evidence>
<dbReference type="PROSITE" id="PS50893">
    <property type="entry name" value="ABC_TRANSPORTER_2"/>
    <property type="match status" value="1"/>
</dbReference>
<keyword evidence="6" id="KW-0029">Amino-acid transport</keyword>
<evidence type="ECO:0000256" key="1">
    <source>
        <dbReference type="ARBA" id="ARBA00022448"/>
    </source>
</evidence>
<evidence type="ECO:0000256" key="5">
    <source>
        <dbReference type="ARBA" id="ARBA00022967"/>
    </source>
</evidence>
<dbReference type="InterPro" id="IPR017871">
    <property type="entry name" value="ABC_transporter-like_CS"/>
</dbReference>
<keyword evidence="2" id="KW-1003">Cell membrane</keyword>
<evidence type="ECO:0000313" key="9">
    <source>
        <dbReference type="EMBL" id="GAA1522250.1"/>
    </source>
</evidence>
<comment type="caution">
    <text evidence="9">The sequence shown here is derived from an EMBL/GenBank/DDBJ whole genome shotgun (WGS) entry which is preliminary data.</text>
</comment>
<name>A0ABN2AM19_9ACTN</name>
<evidence type="ECO:0000256" key="6">
    <source>
        <dbReference type="ARBA" id="ARBA00022970"/>
    </source>
</evidence>
<dbReference type="EMBL" id="BAAAOR010000023">
    <property type="protein sequence ID" value="GAA1522250.1"/>
    <property type="molecule type" value="Genomic_DNA"/>
</dbReference>
<dbReference type="PANTHER" id="PTHR43166:SF30">
    <property type="entry name" value="METHIONINE IMPORT ATP-BINDING PROTEIN METN"/>
    <property type="match status" value="1"/>
</dbReference>
<feature type="domain" description="ABC transporter" evidence="8">
    <location>
        <begin position="2"/>
        <end position="237"/>
    </location>
</feature>
<keyword evidence="3" id="KW-0547">Nucleotide-binding</keyword>
<dbReference type="InterPro" id="IPR050086">
    <property type="entry name" value="MetN_ABC_transporter-like"/>
</dbReference>
<gene>
    <name evidence="9" type="ORF">GCM10009788_27650</name>
</gene>
<organism evidence="9 10">
    <name type="scientific">Nocardioides humi</name>
    <dbReference type="NCBI Taxonomy" id="449461"/>
    <lineage>
        <taxon>Bacteria</taxon>
        <taxon>Bacillati</taxon>
        <taxon>Actinomycetota</taxon>
        <taxon>Actinomycetes</taxon>
        <taxon>Propionibacteriales</taxon>
        <taxon>Nocardioidaceae</taxon>
        <taxon>Nocardioides</taxon>
    </lineage>
</organism>
<dbReference type="PROSITE" id="PS00211">
    <property type="entry name" value="ABC_TRANSPORTER_1"/>
    <property type="match status" value="1"/>
</dbReference>
<accession>A0ABN2AM19</accession>
<dbReference type="InterPro" id="IPR003593">
    <property type="entry name" value="AAA+_ATPase"/>
</dbReference>
<dbReference type="SMART" id="SM00382">
    <property type="entry name" value="AAA"/>
    <property type="match status" value="1"/>
</dbReference>